<dbReference type="CDD" id="cd00950">
    <property type="entry name" value="DHDPS"/>
    <property type="match status" value="1"/>
</dbReference>
<organism evidence="16">
    <name type="scientific">Oscillatoriales cyanobacterium SpSt-418</name>
    <dbReference type="NCBI Taxonomy" id="2282169"/>
    <lineage>
        <taxon>Bacteria</taxon>
        <taxon>Bacillati</taxon>
        <taxon>Cyanobacteriota</taxon>
        <taxon>Cyanophyceae</taxon>
        <taxon>Oscillatoriophycideae</taxon>
        <taxon>Oscillatoriales</taxon>
    </lineage>
</organism>
<accession>A0A7C3PHN3</accession>
<comment type="subcellular location">
    <subcellularLocation>
        <location evidence="12">Cytoplasm</location>
    </subcellularLocation>
</comment>
<evidence type="ECO:0000256" key="13">
    <source>
        <dbReference type="PIRNR" id="PIRNR001365"/>
    </source>
</evidence>
<keyword evidence="6 12" id="KW-0028">Amino-acid biosynthesis</keyword>
<dbReference type="InterPro" id="IPR005263">
    <property type="entry name" value="DapA"/>
</dbReference>
<evidence type="ECO:0000256" key="4">
    <source>
        <dbReference type="ARBA" id="ARBA00012086"/>
    </source>
</evidence>
<keyword evidence="7 12" id="KW-0220">Diaminopimelate biosynthesis</keyword>
<dbReference type="GO" id="GO:0005829">
    <property type="term" value="C:cytosol"/>
    <property type="evidence" value="ECO:0007669"/>
    <property type="project" value="TreeGrafter"/>
</dbReference>
<evidence type="ECO:0000256" key="9">
    <source>
        <dbReference type="ARBA" id="ARBA00023239"/>
    </source>
</evidence>
<evidence type="ECO:0000256" key="12">
    <source>
        <dbReference type="HAMAP-Rule" id="MF_00418"/>
    </source>
</evidence>
<keyword evidence="9 12" id="KW-0456">Lyase</keyword>
<dbReference type="PANTHER" id="PTHR12128:SF66">
    <property type="entry name" value="4-HYDROXY-2-OXOGLUTARATE ALDOLASE, MITOCHONDRIAL"/>
    <property type="match status" value="1"/>
</dbReference>
<comment type="catalytic activity">
    <reaction evidence="11 12">
        <text>L-aspartate 4-semialdehyde + pyruvate = (2S,4S)-4-hydroxy-2,3,4,5-tetrahydrodipicolinate + H2O + H(+)</text>
        <dbReference type="Rhea" id="RHEA:34171"/>
        <dbReference type="ChEBI" id="CHEBI:15361"/>
        <dbReference type="ChEBI" id="CHEBI:15377"/>
        <dbReference type="ChEBI" id="CHEBI:15378"/>
        <dbReference type="ChEBI" id="CHEBI:67139"/>
        <dbReference type="ChEBI" id="CHEBI:537519"/>
        <dbReference type="EC" id="4.3.3.7"/>
    </reaction>
</comment>
<sequence>MARFGRVLTAMVTPFDQEGHVNYVVAEALAIHLAKNGTDTLVVCGTTGESPTLTWDEEYELFQVVKKAVQGQAKVMAGTGSNSTREAIAATQKAAKLGLDGSLQVVPYYNKPPQEGLYQHFRAIAEATPEMPLMLYNVPGRTSQNLAPETVVRLAEVSNIVAIKEASGNLDQVSQIRRSTPPTFDIYSGDDSLTLPILSVGGCGVVSVASHLVGNQLQQMVQAHSSGNVLEASKIHLELLPLFKALFVTTNPIPVKAALQLQGWQVGTLRSPLCEASDSVVATLKTVMAELSLL</sequence>
<evidence type="ECO:0000256" key="14">
    <source>
        <dbReference type="PIRSR" id="PIRSR001365-1"/>
    </source>
</evidence>
<dbReference type="SUPFAM" id="SSF51569">
    <property type="entry name" value="Aldolase"/>
    <property type="match status" value="1"/>
</dbReference>
<dbReference type="EC" id="4.3.3.7" evidence="4 12"/>
<dbReference type="GO" id="GO:0019877">
    <property type="term" value="P:diaminopimelate biosynthetic process"/>
    <property type="evidence" value="ECO:0007669"/>
    <property type="project" value="UniProtKB-UniRule"/>
</dbReference>
<feature type="site" description="Part of a proton relay during catalysis" evidence="12">
    <location>
        <position position="109"/>
    </location>
</feature>
<dbReference type="PIRSF" id="PIRSF001365">
    <property type="entry name" value="DHDPS"/>
    <property type="match status" value="1"/>
</dbReference>
<evidence type="ECO:0000256" key="6">
    <source>
        <dbReference type="ARBA" id="ARBA00022605"/>
    </source>
</evidence>
<feature type="active site" description="Proton donor/acceptor" evidence="12 14">
    <location>
        <position position="136"/>
    </location>
</feature>
<dbReference type="AlphaFoldDB" id="A0A7C3PHN3"/>
<comment type="similarity">
    <text evidence="3 12 13">Belongs to the DapA family.</text>
</comment>
<protein>
    <recommendedName>
        <fullName evidence="4 12">4-hydroxy-tetrahydrodipicolinate synthase</fullName>
        <shortName evidence="12">HTPA synthase</shortName>
        <ecNumber evidence="4 12">4.3.3.7</ecNumber>
    </recommendedName>
</protein>
<dbReference type="NCBIfam" id="TIGR00674">
    <property type="entry name" value="dapA"/>
    <property type="match status" value="1"/>
</dbReference>
<comment type="caution">
    <text evidence="16">The sequence shown here is derived from an EMBL/GenBank/DDBJ whole genome shotgun (WGS) entry which is preliminary data.</text>
</comment>
<dbReference type="InterPro" id="IPR013785">
    <property type="entry name" value="Aldolase_TIM"/>
</dbReference>
<comment type="function">
    <text evidence="1 12">Catalyzes the condensation of (S)-aspartate-beta-semialdehyde [(S)-ASA] and pyruvate to 4-hydroxy-tetrahydrodipicolinate (HTPA).</text>
</comment>
<dbReference type="UniPathway" id="UPA00034">
    <property type="reaction ID" value="UER00017"/>
</dbReference>
<feature type="active site" description="Schiff-base intermediate with substrate" evidence="12 14">
    <location>
        <position position="164"/>
    </location>
</feature>
<keyword evidence="10 12" id="KW-0704">Schiff base</keyword>
<evidence type="ECO:0000256" key="8">
    <source>
        <dbReference type="ARBA" id="ARBA00023154"/>
    </source>
</evidence>
<keyword evidence="5 12" id="KW-0963">Cytoplasm</keyword>
<comment type="pathway">
    <text evidence="2 12">Amino-acid biosynthesis; L-lysine biosynthesis via DAP pathway; (S)-tetrahydrodipicolinate from L-aspartate: step 3/4.</text>
</comment>
<dbReference type="InterPro" id="IPR020625">
    <property type="entry name" value="Schiff_base-form_aldolases_AS"/>
</dbReference>
<dbReference type="PRINTS" id="PR00146">
    <property type="entry name" value="DHPICSNTHASE"/>
</dbReference>
<evidence type="ECO:0000313" key="16">
    <source>
        <dbReference type="EMBL" id="HFM99258.1"/>
    </source>
</evidence>
<keyword evidence="8 12" id="KW-0457">Lysine biosynthesis</keyword>
<evidence type="ECO:0000256" key="7">
    <source>
        <dbReference type="ARBA" id="ARBA00022915"/>
    </source>
</evidence>
<dbReference type="GO" id="GO:0009089">
    <property type="term" value="P:lysine biosynthetic process via diaminopimelate"/>
    <property type="evidence" value="ECO:0007669"/>
    <property type="project" value="UniProtKB-UniRule"/>
</dbReference>
<dbReference type="PANTHER" id="PTHR12128">
    <property type="entry name" value="DIHYDRODIPICOLINATE SYNTHASE"/>
    <property type="match status" value="1"/>
</dbReference>
<dbReference type="InterPro" id="IPR002220">
    <property type="entry name" value="DapA-like"/>
</dbReference>
<dbReference type="Pfam" id="PF00701">
    <property type="entry name" value="DHDPS"/>
    <property type="match status" value="1"/>
</dbReference>
<dbReference type="SMART" id="SM01130">
    <property type="entry name" value="DHDPS"/>
    <property type="match status" value="1"/>
</dbReference>
<comment type="subunit">
    <text evidence="12">Homotetramer; dimer of dimers.</text>
</comment>
<dbReference type="HAMAP" id="MF_00418">
    <property type="entry name" value="DapA"/>
    <property type="match status" value="1"/>
</dbReference>
<evidence type="ECO:0000256" key="1">
    <source>
        <dbReference type="ARBA" id="ARBA00003294"/>
    </source>
</evidence>
<feature type="binding site" evidence="12 15">
    <location>
        <position position="206"/>
    </location>
    <ligand>
        <name>pyruvate</name>
        <dbReference type="ChEBI" id="CHEBI:15361"/>
    </ligand>
</feature>
<name>A0A7C3PHN3_9CYAN</name>
<evidence type="ECO:0000256" key="2">
    <source>
        <dbReference type="ARBA" id="ARBA00005120"/>
    </source>
</evidence>
<evidence type="ECO:0000256" key="15">
    <source>
        <dbReference type="PIRSR" id="PIRSR001365-2"/>
    </source>
</evidence>
<feature type="site" description="Part of a proton relay during catalysis" evidence="12">
    <location>
        <position position="46"/>
    </location>
</feature>
<feature type="binding site" evidence="12 15">
    <location>
        <position position="47"/>
    </location>
    <ligand>
        <name>pyruvate</name>
        <dbReference type="ChEBI" id="CHEBI:15361"/>
    </ligand>
</feature>
<evidence type="ECO:0000256" key="11">
    <source>
        <dbReference type="ARBA" id="ARBA00047836"/>
    </source>
</evidence>
<gene>
    <name evidence="12 16" type="primary">dapA</name>
    <name evidence="16" type="ORF">ENR64_16165</name>
</gene>
<dbReference type="EMBL" id="DSRU01000232">
    <property type="protein sequence ID" value="HFM99258.1"/>
    <property type="molecule type" value="Genomic_DNA"/>
</dbReference>
<proteinExistence type="inferred from homology"/>
<dbReference type="PROSITE" id="PS00666">
    <property type="entry name" value="DHDPS_2"/>
    <property type="match status" value="1"/>
</dbReference>
<evidence type="ECO:0000256" key="3">
    <source>
        <dbReference type="ARBA" id="ARBA00007592"/>
    </source>
</evidence>
<dbReference type="Gene3D" id="3.20.20.70">
    <property type="entry name" value="Aldolase class I"/>
    <property type="match status" value="1"/>
</dbReference>
<reference evidence="16" key="1">
    <citation type="journal article" date="2020" name="mSystems">
        <title>Genome- and Community-Level Interaction Insights into Carbon Utilization and Element Cycling Functions of Hydrothermarchaeota in Hydrothermal Sediment.</title>
        <authorList>
            <person name="Zhou Z."/>
            <person name="Liu Y."/>
            <person name="Xu W."/>
            <person name="Pan J."/>
            <person name="Luo Z.H."/>
            <person name="Li M."/>
        </authorList>
    </citation>
    <scope>NUCLEOTIDE SEQUENCE [LARGE SCALE GENOMIC DNA]</scope>
    <source>
        <strain evidence="16">SpSt-418</strain>
    </source>
</reference>
<evidence type="ECO:0000256" key="10">
    <source>
        <dbReference type="ARBA" id="ARBA00023270"/>
    </source>
</evidence>
<comment type="caution">
    <text evidence="12">Was originally thought to be a dihydrodipicolinate synthase (DHDPS), catalyzing the condensation of (S)-aspartate-beta-semialdehyde [(S)-ASA] and pyruvate to dihydrodipicolinate (DHDP). However, it was shown in E.coli that the product of the enzymatic reaction is not dihydrodipicolinate but in fact (4S)-4-hydroxy-2,3,4,5-tetrahydro-(2S)-dipicolinic acid (HTPA), and that the consecutive dehydration reaction leading to DHDP is not spontaneous but catalyzed by DapB.</text>
</comment>
<evidence type="ECO:0000256" key="5">
    <source>
        <dbReference type="ARBA" id="ARBA00022490"/>
    </source>
</evidence>
<dbReference type="GO" id="GO:0008840">
    <property type="term" value="F:4-hydroxy-tetrahydrodipicolinate synthase activity"/>
    <property type="evidence" value="ECO:0007669"/>
    <property type="project" value="UniProtKB-UniRule"/>
</dbReference>